<comment type="subcellular location">
    <subcellularLocation>
        <location evidence="1">Cell membrane</location>
        <topology evidence="1">Multi-pass membrane protein</topology>
    </subcellularLocation>
</comment>
<keyword evidence="5" id="KW-0812">Transmembrane</keyword>
<evidence type="ECO:0000256" key="11">
    <source>
        <dbReference type="ARBA" id="ARBA00023180"/>
    </source>
</evidence>
<dbReference type="OrthoDB" id="195015at2759"/>
<dbReference type="GO" id="GO:0005886">
    <property type="term" value="C:plasma membrane"/>
    <property type="evidence" value="ECO:0007669"/>
    <property type="project" value="UniProtKB-SubCell"/>
</dbReference>
<evidence type="ECO:0000256" key="1">
    <source>
        <dbReference type="ARBA" id="ARBA00004651"/>
    </source>
</evidence>
<comment type="similarity">
    <text evidence="2">Belongs to the CD36 family.</text>
</comment>
<dbReference type="GO" id="GO:0007608">
    <property type="term" value="P:sensory perception of smell"/>
    <property type="evidence" value="ECO:0007669"/>
    <property type="project" value="UniProtKB-KW"/>
</dbReference>
<organism evidence="12 13">
    <name type="scientific">Ignelater luminosus</name>
    <name type="common">Cucubano</name>
    <name type="synonym">Pyrophorus luminosus</name>
    <dbReference type="NCBI Taxonomy" id="2038154"/>
    <lineage>
        <taxon>Eukaryota</taxon>
        <taxon>Metazoa</taxon>
        <taxon>Ecdysozoa</taxon>
        <taxon>Arthropoda</taxon>
        <taxon>Hexapoda</taxon>
        <taxon>Insecta</taxon>
        <taxon>Pterygota</taxon>
        <taxon>Neoptera</taxon>
        <taxon>Endopterygota</taxon>
        <taxon>Coleoptera</taxon>
        <taxon>Polyphaga</taxon>
        <taxon>Elateriformia</taxon>
        <taxon>Elateroidea</taxon>
        <taxon>Elateridae</taxon>
        <taxon>Agrypninae</taxon>
        <taxon>Pyrophorini</taxon>
        <taxon>Ignelater</taxon>
    </lineage>
</organism>
<evidence type="ECO:0000256" key="10">
    <source>
        <dbReference type="ARBA" id="ARBA00023170"/>
    </source>
</evidence>
<evidence type="ECO:0000313" key="13">
    <source>
        <dbReference type="Proteomes" id="UP000801492"/>
    </source>
</evidence>
<keyword evidence="10" id="KW-0675">Receptor</keyword>
<keyword evidence="13" id="KW-1185">Reference proteome</keyword>
<keyword evidence="7" id="KW-1133">Transmembrane helix</keyword>
<evidence type="ECO:0000256" key="2">
    <source>
        <dbReference type="ARBA" id="ARBA00010532"/>
    </source>
</evidence>
<evidence type="ECO:0000256" key="8">
    <source>
        <dbReference type="ARBA" id="ARBA00023136"/>
    </source>
</evidence>
<dbReference type="GO" id="GO:0005044">
    <property type="term" value="F:scavenger receptor activity"/>
    <property type="evidence" value="ECO:0007669"/>
    <property type="project" value="TreeGrafter"/>
</dbReference>
<dbReference type="Pfam" id="PF01130">
    <property type="entry name" value="CD36"/>
    <property type="match status" value="1"/>
</dbReference>
<keyword evidence="3" id="KW-1003">Cell membrane</keyword>
<dbReference type="InterPro" id="IPR002159">
    <property type="entry name" value="CD36_fam"/>
</dbReference>
<reference evidence="12" key="1">
    <citation type="submission" date="2019-08" db="EMBL/GenBank/DDBJ databases">
        <title>The genome of the North American firefly Photinus pyralis.</title>
        <authorList>
            <consortium name="Photinus pyralis genome working group"/>
            <person name="Fallon T.R."/>
            <person name="Sander Lower S.E."/>
            <person name="Weng J.-K."/>
        </authorList>
    </citation>
    <scope>NUCLEOTIDE SEQUENCE</scope>
    <source>
        <strain evidence="12">TRF0915ILg1</strain>
        <tissue evidence="12">Whole body</tissue>
    </source>
</reference>
<keyword evidence="8" id="KW-0472">Membrane</keyword>
<accession>A0A8K0DD58</accession>
<evidence type="ECO:0000256" key="5">
    <source>
        <dbReference type="ARBA" id="ARBA00022692"/>
    </source>
</evidence>
<evidence type="ECO:0000256" key="6">
    <source>
        <dbReference type="ARBA" id="ARBA00022725"/>
    </source>
</evidence>
<dbReference type="AlphaFoldDB" id="A0A8K0DD58"/>
<gene>
    <name evidence="12" type="ORF">ILUMI_04802</name>
</gene>
<evidence type="ECO:0000256" key="3">
    <source>
        <dbReference type="ARBA" id="ARBA00022475"/>
    </source>
</evidence>
<dbReference type="PANTHER" id="PTHR11923">
    <property type="entry name" value="SCAVENGER RECEPTOR CLASS B TYPE-1 SR-B1"/>
    <property type="match status" value="1"/>
</dbReference>
<dbReference type="EMBL" id="VTPC01001673">
    <property type="protein sequence ID" value="KAF2901382.1"/>
    <property type="molecule type" value="Genomic_DNA"/>
</dbReference>
<sequence>MNRNCPKILAVVGFVLLLTGIIFYVYAFPSLIAYGISKAGALVEGNEVFEMWKEPPFPLKLNVYFFNVNNAEDVQQGAKPILKEIGPYVFDEYWIKENVTVNETEDTISYMLKRKFYFNPKDTGCRSENDLVTLINGAFVSSALYVATMMPAMMDTINDAVPYLYKGIKDVFLRTSIKDILFDGILITCHDPEIAFMCGAMKTMLPPIMDFVNNGTDVKFSLFGYLNKTISGPFKIGRGIKNTTKGELMAYKGKDKMEVWAGPTCNMINGSDSALFAPFKEPPEKLYAFSHDVCRSIFLSYEKPIVYKGIRAFKYSNKPESLTDNGPDECFCPRVKDDDYEDVPECPKPGLLNVAPCLQAPLLASFPHFYQAHPSLLRYARGLKPEKELHESYIYIEPMTGAPIDGAIRLQINAELKRFEDIDLLNNVSQGVCPMLWVEQVKMALLFIKLTSLTNLLLIPDCADA</sequence>
<dbReference type="PANTHER" id="PTHR11923:SF69">
    <property type="entry name" value="SENSORY NEURON MEMBRANE PROTEIN 1"/>
    <property type="match status" value="1"/>
</dbReference>
<keyword evidence="11" id="KW-0325">Glycoprotein</keyword>
<proteinExistence type="inferred from homology"/>
<protein>
    <recommendedName>
        <fullName evidence="14">Sensory neuron membrane protein 1</fullName>
    </recommendedName>
</protein>
<name>A0A8K0DD58_IGNLU</name>
<keyword evidence="9" id="KW-1015">Disulfide bond</keyword>
<evidence type="ECO:0008006" key="14">
    <source>
        <dbReference type="Google" id="ProtNLM"/>
    </source>
</evidence>
<evidence type="ECO:0000256" key="7">
    <source>
        <dbReference type="ARBA" id="ARBA00022989"/>
    </source>
</evidence>
<evidence type="ECO:0000256" key="9">
    <source>
        <dbReference type="ARBA" id="ARBA00023157"/>
    </source>
</evidence>
<dbReference type="PRINTS" id="PR01609">
    <property type="entry name" value="CD36FAMILY"/>
</dbReference>
<evidence type="ECO:0000313" key="12">
    <source>
        <dbReference type="EMBL" id="KAF2901382.1"/>
    </source>
</evidence>
<dbReference type="Proteomes" id="UP000801492">
    <property type="component" value="Unassembled WGS sequence"/>
</dbReference>
<keyword evidence="4" id="KW-0716">Sensory transduction</keyword>
<keyword evidence="6" id="KW-0552">Olfaction</keyword>
<comment type="caution">
    <text evidence="12">The sequence shown here is derived from an EMBL/GenBank/DDBJ whole genome shotgun (WGS) entry which is preliminary data.</text>
</comment>
<dbReference type="GO" id="GO:0005737">
    <property type="term" value="C:cytoplasm"/>
    <property type="evidence" value="ECO:0007669"/>
    <property type="project" value="TreeGrafter"/>
</dbReference>
<evidence type="ECO:0000256" key="4">
    <source>
        <dbReference type="ARBA" id="ARBA00022606"/>
    </source>
</evidence>